<protein>
    <submittedName>
        <fullName evidence="1">Uncharacterized protein</fullName>
    </submittedName>
</protein>
<evidence type="ECO:0000313" key="2">
    <source>
        <dbReference type="Proteomes" id="UP000441399"/>
    </source>
</evidence>
<name>A0A5S9QZW1_9GAMM</name>
<keyword evidence="2" id="KW-1185">Reference proteome</keyword>
<dbReference type="Proteomes" id="UP000441399">
    <property type="component" value="Unassembled WGS sequence"/>
</dbReference>
<dbReference type="AlphaFoldDB" id="A0A5S9QZW1"/>
<gene>
    <name evidence="1" type="ORF">OPDIPICF_03226</name>
</gene>
<dbReference type="OrthoDB" id="7065066at2"/>
<evidence type="ECO:0000313" key="1">
    <source>
        <dbReference type="EMBL" id="CAA0124757.1"/>
    </source>
</evidence>
<sequence length="127" mass="13752">MNIVVKKMQFSSFIPSSFFLLLVSVSGIASGAGWMGTETITELGFSNDGLLIRSAGWIDASNCESNDSGMVDSAVLKYTDRNYDHAYSLILSAFMAKKRVTLYSDDCSANGGSTNSVRGFKHITIKD</sequence>
<dbReference type="EMBL" id="CACSIO010000060">
    <property type="protein sequence ID" value="CAA0124757.1"/>
    <property type="molecule type" value="Genomic_DNA"/>
</dbReference>
<accession>A0A5S9QZW1</accession>
<reference evidence="1 2" key="1">
    <citation type="submission" date="2019-11" db="EMBL/GenBank/DDBJ databases">
        <authorList>
            <person name="Holert J."/>
        </authorList>
    </citation>
    <scope>NUCLEOTIDE SEQUENCE [LARGE SCALE GENOMIC DNA]</scope>
    <source>
        <strain evidence="1">SB11_3</strain>
    </source>
</reference>
<proteinExistence type="predicted"/>
<organism evidence="1 2">
    <name type="scientific">BD1-7 clade bacterium</name>
    <dbReference type="NCBI Taxonomy" id="2029982"/>
    <lineage>
        <taxon>Bacteria</taxon>
        <taxon>Pseudomonadati</taxon>
        <taxon>Pseudomonadota</taxon>
        <taxon>Gammaproteobacteria</taxon>
        <taxon>Cellvibrionales</taxon>
        <taxon>Spongiibacteraceae</taxon>
        <taxon>BD1-7 clade</taxon>
    </lineage>
</organism>